<evidence type="ECO:0000256" key="1">
    <source>
        <dbReference type="ARBA" id="ARBA00009199"/>
    </source>
</evidence>
<comment type="caution">
    <text evidence="3">The sequence shown here is derived from an EMBL/GenBank/DDBJ whole genome shotgun (WGS) entry which is preliminary data.</text>
</comment>
<dbReference type="SUPFAM" id="SSF75304">
    <property type="entry name" value="Amidase signature (AS) enzymes"/>
    <property type="match status" value="1"/>
</dbReference>
<dbReference type="PROSITE" id="PS00571">
    <property type="entry name" value="AMIDASES"/>
    <property type="match status" value="1"/>
</dbReference>
<dbReference type="Pfam" id="PF01425">
    <property type="entry name" value="Amidase"/>
    <property type="match status" value="1"/>
</dbReference>
<feature type="domain" description="Amidase" evidence="2">
    <location>
        <begin position="20"/>
        <end position="469"/>
    </location>
</feature>
<sequence length="482" mass="52835">MRDATGMAELVRTRQISAKELVEETIEKIERLNPELNAVTSTRYEEALCEADRRDFSEKPFAGVPFLLKDLGQEQAGQLSTSGSRLFQTYRAKSSDNYVKALENLGFIILGRTNTPEFGFKNISDSSLHGVVNLPDNQTRNAGGSSGGAAATVASGILPLAAASDGGGSIRIPASFNGLVGLKPSRGRIPVGPDSFRGWQGASVSFALSQSVRDCRNLLYHLQTCQIESPFVLPELSYGSLYHVKDREFKPLRIAVLKDSPIGSEVSEDARAAVEKAEQFLSDLGHEIVHLSEQPLDGVAAMQAYYLMNSVETAAMFAGIEQSFGRAMTHEDMEPMTWAIYRSGLSIPAHLYSQTLALWDQFSHQMAQFHETYDVLLTPTTADVAPKHGQFDQPAERVERLLAMDSLAMAEQQDLIWEMFADSLALTPFTQQANLTGQPAISLPIYRRGDGLAIGVQLTAAKGREDLLLHLAEEFESANQFR</sequence>
<dbReference type="Proteomes" id="UP001595807">
    <property type="component" value="Unassembled WGS sequence"/>
</dbReference>
<dbReference type="GO" id="GO:0004040">
    <property type="term" value="F:amidase activity"/>
    <property type="evidence" value="ECO:0007669"/>
    <property type="project" value="UniProtKB-EC"/>
</dbReference>
<organism evidence="3 4">
    <name type="scientific">Streptococcus caprae</name>
    <dbReference type="NCBI Taxonomy" id="1640501"/>
    <lineage>
        <taxon>Bacteria</taxon>
        <taxon>Bacillati</taxon>
        <taxon>Bacillota</taxon>
        <taxon>Bacilli</taxon>
        <taxon>Lactobacillales</taxon>
        <taxon>Streptococcaceae</taxon>
        <taxon>Streptococcus</taxon>
    </lineage>
</organism>
<dbReference type="RefSeq" id="WP_380424141.1">
    <property type="nucleotide sequence ID" value="NZ_JBHRZV010000002.1"/>
</dbReference>
<dbReference type="PANTHER" id="PTHR11895">
    <property type="entry name" value="TRANSAMIDASE"/>
    <property type="match status" value="1"/>
</dbReference>
<evidence type="ECO:0000313" key="3">
    <source>
        <dbReference type="EMBL" id="MFC3927049.1"/>
    </source>
</evidence>
<evidence type="ECO:0000313" key="4">
    <source>
        <dbReference type="Proteomes" id="UP001595807"/>
    </source>
</evidence>
<comment type="similarity">
    <text evidence="1">Belongs to the amidase family.</text>
</comment>
<dbReference type="EMBL" id="JBHRZV010000002">
    <property type="protein sequence ID" value="MFC3927049.1"/>
    <property type="molecule type" value="Genomic_DNA"/>
</dbReference>
<dbReference type="InterPro" id="IPR000120">
    <property type="entry name" value="Amidase"/>
</dbReference>
<dbReference type="InterPro" id="IPR036928">
    <property type="entry name" value="AS_sf"/>
</dbReference>
<dbReference type="NCBIfam" id="NF005099">
    <property type="entry name" value="PRK06529.1"/>
    <property type="match status" value="1"/>
</dbReference>
<reference evidence="4" key="1">
    <citation type="journal article" date="2019" name="Int. J. Syst. Evol. Microbiol.">
        <title>The Global Catalogue of Microorganisms (GCM) 10K type strain sequencing project: providing services to taxonomists for standard genome sequencing and annotation.</title>
        <authorList>
            <consortium name="The Broad Institute Genomics Platform"/>
            <consortium name="The Broad Institute Genome Sequencing Center for Infectious Disease"/>
            <person name="Wu L."/>
            <person name="Ma J."/>
        </authorList>
    </citation>
    <scope>NUCLEOTIDE SEQUENCE [LARGE SCALE GENOMIC DNA]</scope>
    <source>
        <strain evidence="4">CCUG 67170</strain>
    </source>
</reference>
<dbReference type="Gene3D" id="3.90.1300.10">
    <property type="entry name" value="Amidase signature (AS) domain"/>
    <property type="match status" value="1"/>
</dbReference>
<dbReference type="EC" id="3.5.1.4" evidence="3"/>
<evidence type="ECO:0000259" key="2">
    <source>
        <dbReference type="Pfam" id="PF01425"/>
    </source>
</evidence>
<proteinExistence type="inferred from homology"/>
<accession>A0ABV8CSE1</accession>
<dbReference type="InterPro" id="IPR020556">
    <property type="entry name" value="Amidase_CS"/>
</dbReference>
<name>A0ABV8CSE1_9STRE</name>
<keyword evidence="4" id="KW-1185">Reference proteome</keyword>
<dbReference type="PANTHER" id="PTHR11895:SF7">
    <property type="entry name" value="GLUTAMYL-TRNA(GLN) AMIDOTRANSFERASE SUBUNIT A, MITOCHONDRIAL"/>
    <property type="match status" value="1"/>
</dbReference>
<protein>
    <submittedName>
        <fullName evidence="3">Amidase</fullName>
        <ecNumber evidence="3">3.5.1.4</ecNumber>
    </submittedName>
</protein>
<keyword evidence="3" id="KW-0378">Hydrolase</keyword>
<dbReference type="InterPro" id="IPR023631">
    <property type="entry name" value="Amidase_dom"/>
</dbReference>
<gene>
    <name evidence="3" type="ORF">ACFORF_00160</name>
</gene>